<evidence type="ECO:0000256" key="2">
    <source>
        <dbReference type="ARBA" id="ARBA00022649"/>
    </source>
</evidence>
<keyword evidence="3" id="KW-0812">Transmembrane</keyword>
<gene>
    <name evidence="4" type="ORF">EDD27_1889</name>
</gene>
<dbReference type="Gene3D" id="2.30.30.110">
    <property type="match status" value="1"/>
</dbReference>
<comment type="similarity">
    <text evidence="1">Belongs to the PemK/MazF family.</text>
</comment>
<dbReference type="InterPro" id="IPR003477">
    <property type="entry name" value="PemK-like"/>
</dbReference>
<organism evidence="4 5">
    <name type="scientific">Nonomuraea polychroma</name>
    <dbReference type="NCBI Taxonomy" id="46176"/>
    <lineage>
        <taxon>Bacteria</taxon>
        <taxon>Bacillati</taxon>
        <taxon>Actinomycetota</taxon>
        <taxon>Actinomycetes</taxon>
        <taxon>Streptosporangiales</taxon>
        <taxon>Streptosporangiaceae</taxon>
        <taxon>Nonomuraea</taxon>
    </lineage>
</organism>
<accession>A0A438M143</accession>
<dbReference type="SUPFAM" id="SSF50118">
    <property type="entry name" value="Cell growth inhibitor/plasmid maintenance toxic component"/>
    <property type="match status" value="1"/>
</dbReference>
<keyword evidence="3" id="KW-0472">Membrane</keyword>
<comment type="caution">
    <text evidence="4">The sequence shown here is derived from an EMBL/GenBank/DDBJ whole genome shotgun (WGS) entry which is preliminary data.</text>
</comment>
<dbReference type="Proteomes" id="UP000284824">
    <property type="component" value="Unassembled WGS sequence"/>
</dbReference>
<reference evidence="4 5" key="1">
    <citation type="submission" date="2019-01" db="EMBL/GenBank/DDBJ databases">
        <title>Sequencing the genomes of 1000 actinobacteria strains.</title>
        <authorList>
            <person name="Klenk H.-P."/>
        </authorList>
    </citation>
    <scope>NUCLEOTIDE SEQUENCE [LARGE SCALE GENOMIC DNA]</scope>
    <source>
        <strain evidence="4 5">DSM 43925</strain>
    </source>
</reference>
<keyword evidence="3" id="KW-1133">Transmembrane helix</keyword>
<evidence type="ECO:0000313" key="4">
    <source>
        <dbReference type="EMBL" id="RVX39530.1"/>
    </source>
</evidence>
<dbReference type="Pfam" id="PF02452">
    <property type="entry name" value="PemK_toxin"/>
    <property type="match status" value="1"/>
</dbReference>
<evidence type="ECO:0000256" key="3">
    <source>
        <dbReference type="SAM" id="Phobius"/>
    </source>
</evidence>
<keyword evidence="5" id="KW-1185">Reference proteome</keyword>
<evidence type="ECO:0000313" key="5">
    <source>
        <dbReference type="Proteomes" id="UP000284824"/>
    </source>
</evidence>
<sequence>MIMSLASGMAAAQDTLTWASRISLGLAWLLFFLGFFVVIRWLWRKWHESRPSIHAGPPDPSWNSRPRPGQIWWADVPFSDGSGSKVRPCLVIRTHERAIEVLKITSQDKSGRRDCVAIPTKGWDKRSRKNSWLDLGQTYLLFDDAVGNIAGSCDAMTWSAVTRRHRTGWVYV</sequence>
<dbReference type="EMBL" id="SAUN01000001">
    <property type="protein sequence ID" value="RVX39530.1"/>
    <property type="molecule type" value="Genomic_DNA"/>
</dbReference>
<dbReference type="GO" id="GO:0003677">
    <property type="term" value="F:DNA binding"/>
    <property type="evidence" value="ECO:0007669"/>
    <property type="project" value="InterPro"/>
</dbReference>
<feature type="transmembrane region" description="Helical" evidence="3">
    <location>
        <begin position="22"/>
        <end position="43"/>
    </location>
</feature>
<name>A0A438M143_9ACTN</name>
<evidence type="ECO:0000256" key="1">
    <source>
        <dbReference type="ARBA" id="ARBA00007521"/>
    </source>
</evidence>
<dbReference type="AlphaFoldDB" id="A0A438M143"/>
<proteinExistence type="inferred from homology"/>
<keyword evidence="2" id="KW-1277">Toxin-antitoxin system</keyword>
<protein>
    <submittedName>
        <fullName evidence="4">PemK-like, MazF-like toxin of type II toxin-antitoxin system</fullName>
    </submittedName>
</protein>
<dbReference type="InterPro" id="IPR011067">
    <property type="entry name" value="Plasmid_toxin/cell-grow_inhib"/>
</dbReference>